<protein>
    <submittedName>
        <fullName evidence="1">Proteasome assembly chaperone 4</fullName>
    </submittedName>
</protein>
<dbReference type="EMBL" id="AFYH01151036">
    <property type="status" value="NOT_ANNOTATED_CDS"/>
    <property type="molecule type" value="Genomic_DNA"/>
</dbReference>
<dbReference type="GeneTree" id="ENSGT00940000167364"/>
<dbReference type="Ensembl" id="ENSLACT00000013173.1">
    <property type="protein sequence ID" value="ENSLACP00000013077.1"/>
    <property type="gene ID" value="ENSLACG00000011520.1"/>
</dbReference>
<dbReference type="AlphaFoldDB" id="H3ATV6"/>
<dbReference type="OrthoDB" id="368507at2759"/>
<dbReference type="CTD" id="389362"/>
<dbReference type="Proteomes" id="UP000008672">
    <property type="component" value="Unassembled WGS sequence"/>
</dbReference>
<sequence>MSLGGGDQSSICLHNFSERILDRPVHFHVMKMRDCFFLWVGAAPQLTNLAVAMCSKLDSSPVSTLILGDASDTTTNSFAQRLAKKTKKQVFASYNLPNVDASFSLLVEDRIKKEMEAFPDKF</sequence>
<proteinExistence type="predicted"/>
<dbReference type="FunCoup" id="H3ATV6">
    <property type="interactions" value="221"/>
</dbReference>
<dbReference type="InParanoid" id="H3ATV6"/>
<dbReference type="PANTHER" id="PTHR33559:SF1">
    <property type="entry name" value="PROTEASOME ASSEMBLY CHAPERONE 4"/>
    <property type="match status" value="1"/>
</dbReference>
<dbReference type="KEGG" id="lcm:102366030"/>
<organism evidence="1 2">
    <name type="scientific">Latimeria chalumnae</name>
    <name type="common">Coelacanth</name>
    <dbReference type="NCBI Taxonomy" id="7897"/>
    <lineage>
        <taxon>Eukaryota</taxon>
        <taxon>Metazoa</taxon>
        <taxon>Chordata</taxon>
        <taxon>Craniata</taxon>
        <taxon>Vertebrata</taxon>
        <taxon>Euteleostomi</taxon>
        <taxon>Coelacanthiformes</taxon>
        <taxon>Coelacanthidae</taxon>
        <taxon>Latimeria</taxon>
    </lineage>
</organism>
<gene>
    <name evidence="1" type="primary">PSMG4</name>
</gene>
<dbReference type="PANTHER" id="PTHR33559">
    <property type="entry name" value="PROTEASOME ASSEMBLY CHAPERONE 4"/>
    <property type="match status" value="1"/>
</dbReference>
<dbReference type="STRING" id="7897.ENSLACP00000013077"/>
<dbReference type="OMA" id="HVMKLDG"/>
<dbReference type="GeneID" id="102366030"/>
<keyword evidence="2" id="KW-1185">Reference proteome</keyword>
<dbReference type="HOGENOM" id="CLU_138031_0_0_1"/>
<name>H3ATV6_LATCH</name>
<dbReference type="EMBL" id="AFYH01151035">
    <property type="status" value="NOT_ANNOTATED_CDS"/>
    <property type="molecule type" value="Genomic_DNA"/>
</dbReference>
<reference evidence="2" key="1">
    <citation type="submission" date="2011-08" db="EMBL/GenBank/DDBJ databases">
        <title>The draft genome of Latimeria chalumnae.</title>
        <authorList>
            <person name="Di Palma F."/>
            <person name="Alfoldi J."/>
            <person name="Johnson J."/>
            <person name="Berlin A."/>
            <person name="Gnerre S."/>
            <person name="Jaffe D."/>
            <person name="MacCallum I."/>
            <person name="Young S."/>
            <person name="Walker B.J."/>
            <person name="Lander E."/>
            <person name="Lindblad-Toh K."/>
        </authorList>
    </citation>
    <scope>NUCLEOTIDE SEQUENCE [LARGE SCALE GENOMIC DNA]</scope>
    <source>
        <strain evidence="2">Wild caught</strain>
    </source>
</reference>
<dbReference type="Pfam" id="PF16093">
    <property type="entry name" value="PAC4"/>
    <property type="match status" value="1"/>
</dbReference>
<dbReference type="RefSeq" id="XP_006004498.1">
    <property type="nucleotide sequence ID" value="XM_006004436.3"/>
</dbReference>
<reference evidence="1" key="3">
    <citation type="submission" date="2025-09" db="UniProtKB">
        <authorList>
            <consortium name="Ensembl"/>
        </authorList>
    </citation>
    <scope>IDENTIFICATION</scope>
</reference>
<dbReference type="InterPro" id="IPR032157">
    <property type="entry name" value="PAC4"/>
</dbReference>
<dbReference type="GO" id="GO:0043248">
    <property type="term" value="P:proteasome assembly"/>
    <property type="evidence" value="ECO:0007669"/>
    <property type="project" value="InterPro"/>
</dbReference>
<dbReference type="Bgee" id="ENSLACG00000011520">
    <property type="expression patterns" value="Expressed in mesonephros and 6 other cell types or tissues"/>
</dbReference>
<evidence type="ECO:0000313" key="2">
    <source>
        <dbReference type="Proteomes" id="UP000008672"/>
    </source>
</evidence>
<accession>H3ATV6</accession>
<evidence type="ECO:0000313" key="1">
    <source>
        <dbReference type="Ensembl" id="ENSLACP00000013077.1"/>
    </source>
</evidence>
<reference evidence="1" key="2">
    <citation type="submission" date="2025-08" db="UniProtKB">
        <authorList>
            <consortium name="Ensembl"/>
        </authorList>
    </citation>
    <scope>IDENTIFICATION</scope>
</reference>
<dbReference type="eggNOG" id="ENOG502S31R">
    <property type="taxonomic scope" value="Eukaryota"/>
</dbReference>